<feature type="compositionally biased region" description="Polar residues" evidence="1">
    <location>
        <begin position="549"/>
        <end position="560"/>
    </location>
</feature>
<feature type="compositionally biased region" description="Low complexity" evidence="1">
    <location>
        <begin position="269"/>
        <end position="285"/>
    </location>
</feature>
<dbReference type="GO" id="GO:0008017">
    <property type="term" value="F:microtubule binding"/>
    <property type="evidence" value="ECO:0007669"/>
    <property type="project" value="InterPro"/>
</dbReference>
<feature type="compositionally biased region" description="Basic and acidic residues" evidence="1">
    <location>
        <begin position="603"/>
        <end position="620"/>
    </location>
</feature>
<accession>A0A2R6PL35</accession>
<dbReference type="OrthoDB" id="1931260at2759"/>
<gene>
    <name evidence="2" type="ORF">CEY00_Acc27642</name>
</gene>
<comment type="caution">
    <text evidence="2">The sequence shown here is derived from an EMBL/GenBank/DDBJ whole genome shotgun (WGS) entry which is preliminary data.</text>
</comment>
<evidence type="ECO:0000256" key="1">
    <source>
        <dbReference type="SAM" id="MobiDB-lite"/>
    </source>
</evidence>
<dbReference type="PANTHER" id="PTHR33737:SF2">
    <property type="entry name" value="OS12G0102700 PROTEIN"/>
    <property type="match status" value="1"/>
</dbReference>
<evidence type="ECO:0000313" key="3">
    <source>
        <dbReference type="Proteomes" id="UP000241394"/>
    </source>
</evidence>
<proteinExistence type="predicted"/>
<name>A0A2R6PL35_ACTCC</name>
<reference evidence="3" key="2">
    <citation type="journal article" date="2018" name="BMC Genomics">
        <title>A manually annotated Actinidia chinensis var. chinensis (kiwifruit) genome highlights the challenges associated with draft genomes and gene prediction in plants.</title>
        <authorList>
            <person name="Pilkington S.M."/>
            <person name="Crowhurst R."/>
            <person name="Hilario E."/>
            <person name="Nardozza S."/>
            <person name="Fraser L."/>
            <person name="Peng Y."/>
            <person name="Gunaseelan K."/>
            <person name="Simpson R."/>
            <person name="Tahir J."/>
            <person name="Deroles S.C."/>
            <person name="Templeton K."/>
            <person name="Luo Z."/>
            <person name="Davy M."/>
            <person name="Cheng C."/>
            <person name="McNeilage M."/>
            <person name="Scaglione D."/>
            <person name="Liu Y."/>
            <person name="Zhang Q."/>
            <person name="Datson P."/>
            <person name="De Silva N."/>
            <person name="Gardiner S.E."/>
            <person name="Bassett H."/>
            <person name="Chagne D."/>
            <person name="McCallum J."/>
            <person name="Dzierzon H."/>
            <person name="Deng C."/>
            <person name="Wang Y.Y."/>
            <person name="Barron L."/>
            <person name="Manako K."/>
            <person name="Bowen J."/>
            <person name="Foster T.M."/>
            <person name="Erridge Z.A."/>
            <person name="Tiffin H."/>
            <person name="Waite C.N."/>
            <person name="Davies K.M."/>
            <person name="Grierson E.P."/>
            <person name="Laing W.A."/>
            <person name="Kirk R."/>
            <person name="Chen X."/>
            <person name="Wood M."/>
            <person name="Montefiori M."/>
            <person name="Brummell D.A."/>
            <person name="Schwinn K.E."/>
            <person name="Catanach A."/>
            <person name="Fullerton C."/>
            <person name="Li D."/>
            <person name="Meiyalaghan S."/>
            <person name="Nieuwenhuizen N."/>
            <person name="Read N."/>
            <person name="Prakash R."/>
            <person name="Hunter D."/>
            <person name="Zhang H."/>
            <person name="McKenzie M."/>
            <person name="Knabel M."/>
            <person name="Harris A."/>
            <person name="Allan A.C."/>
            <person name="Gleave A."/>
            <person name="Chen A."/>
            <person name="Janssen B.J."/>
            <person name="Plunkett B."/>
            <person name="Ampomah-Dwamena C."/>
            <person name="Voogd C."/>
            <person name="Leif D."/>
            <person name="Lafferty D."/>
            <person name="Souleyre E.J.F."/>
            <person name="Varkonyi-Gasic E."/>
            <person name="Gambi F."/>
            <person name="Hanley J."/>
            <person name="Yao J.L."/>
            <person name="Cheung J."/>
            <person name="David K.M."/>
            <person name="Warren B."/>
            <person name="Marsh K."/>
            <person name="Snowden K.C."/>
            <person name="Lin-Wang K."/>
            <person name="Brian L."/>
            <person name="Martinez-Sanchez M."/>
            <person name="Wang M."/>
            <person name="Ileperuma N."/>
            <person name="Macnee N."/>
            <person name="Campin R."/>
            <person name="McAtee P."/>
            <person name="Drummond R.S.M."/>
            <person name="Espley R.V."/>
            <person name="Ireland H.S."/>
            <person name="Wu R."/>
            <person name="Atkinson R.G."/>
            <person name="Karunairetnam S."/>
            <person name="Bulley S."/>
            <person name="Chunkath S."/>
            <person name="Hanley Z."/>
            <person name="Storey R."/>
            <person name="Thrimawithana A.H."/>
            <person name="Thomson S."/>
            <person name="David C."/>
            <person name="Testolin R."/>
            <person name="Huang H."/>
            <person name="Hellens R.P."/>
            <person name="Schaffer R.J."/>
        </authorList>
    </citation>
    <scope>NUCLEOTIDE SEQUENCE [LARGE SCALE GENOMIC DNA]</scope>
    <source>
        <strain evidence="3">cv. Red5</strain>
    </source>
</reference>
<organism evidence="2 3">
    <name type="scientific">Actinidia chinensis var. chinensis</name>
    <name type="common">Chinese soft-hair kiwi</name>
    <dbReference type="NCBI Taxonomy" id="1590841"/>
    <lineage>
        <taxon>Eukaryota</taxon>
        <taxon>Viridiplantae</taxon>
        <taxon>Streptophyta</taxon>
        <taxon>Embryophyta</taxon>
        <taxon>Tracheophyta</taxon>
        <taxon>Spermatophyta</taxon>
        <taxon>Magnoliopsida</taxon>
        <taxon>eudicotyledons</taxon>
        <taxon>Gunneridae</taxon>
        <taxon>Pentapetalae</taxon>
        <taxon>asterids</taxon>
        <taxon>Ericales</taxon>
        <taxon>Actinidiaceae</taxon>
        <taxon>Actinidia</taxon>
    </lineage>
</organism>
<feature type="compositionally biased region" description="Polar residues" evidence="1">
    <location>
        <begin position="248"/>
        <end position="261"/>
    </location>
</feature>
<keyword evidence="3" id="KW-1185">Reference proteome</keyword>
<evidence type="ECO:0000313" key="2">
    <source>
        <dbReference type="EMBL" id="PSR93033.1"/>
    </source>
</evidence>
<feature type="region of interest" description="Disordered" evidence="1">
    <location>
        <begin position="247"/>
        <end position="285"/>
    </location>
</feature>
<feature type="region of interest" description="Disordered" evidence="1">
    <location>
        <begin position="305"/>
        <end position="329"/>
    </location>
</feature>
<dbReference type="STRING" id="1590841.A0A2R6PL35"/>
<dbReference type="PANTHER" id="PTHR33737">
    <property type="entry name" value="OS05G0121800 PROTEIN"/>
    <property type="match status" value="1"/>
</dbReference>
<sequence length="762" mass="83331">MDQLQLIDFLSEDDFLVASPLCNNLQDFRISVVLENIDEHEDFKLNGNVSSRQAENNAEIIEQSDRKLLLSKTMESGRASSLRKSLAWDSAFFTSAGVLDPEELFIINKGFEKAEAPLLPAIQKDIRKRRSTDLEYTLDSDKFSFEINQSMELDLFEDIRASIHRSITVPRVLKSGCKSRVGGEACKQKTQSLKNLDVISQNQHAAKGGESNSYFLKPPKILGRMNPVSVGQTKKVCLGVDHVKMESRTATSSSRQGSIVSKKSGFGNSCRSTSSTASPISSSSVSLTASNDSTDSCSPFGSALSFKSASNSRKNSRKPRLVATDSTSKTPLRCSLGGKSWLGKPCLSTHISPTSNHTSYASPDSSFDGWSSGSSSACANHRSNLSEPSFDAITSRGACLGKVATQALDSQSCSQYQLFDHQEIQQTMLLNQCTEEVAGTGNASAEAIRNVRPSGIRMPSPKIGFFDEDKSPVLSVSGGSHLHFGAQSGLSNSNAATNRKRPSKTPPARVLAENGNPRSDAKQSGVPYGALGPVPRYEARKQELDKSSPKVSTRLATGSNFPKKASKCQRNISPMPCRENCSKSRKVGDGGHDTRKLGQHTSLKPERKRTEQMVRTERSRESKRHVRLSSNKDVPIVQREDKNPSKKENGRSRGDHLEKDPRSLHEKEKENLPSFDYHLNDLSRYFETIDLSRDTVMDLNGKKGSPHACFSHNFTGSKADSLSVSAAVELVPSTRTPLADRNSVLDRAKSFGLTTETILEPQ</sequence>
<dbReference type="InterPro" id="IPR045882">
    <property type="entry name" value="GPT1/2"/>
</dbReference>
<feature type="compositionally biased region" description="Basic and acidic residues" evidence="1">
    <location>
        <begin position="537"/>
        <end position="548"/>
    </location>
</feature>
<feature type="compositionally biased region" description="Basic and acidic residues" evidence="1">
    <location>
        <begin position="580"/>
        <end position="596"/>
    </location>
</feature>
<reference evidence="2 3" key="1">
    <citation type="submission" date="2017-07" db="EMBL/GenBank/DDBJ databases">
        <title>An improved, manually edited Actinidia chinensis var. chinensis (kiwifruit) genome highlights the challenges associated with draft genomes and gene prediction in plants.</title>
        <authorList>
            <person name="Pilkington S."/>
            <person name="Crowhurst R."/>
            <person name="Hilario E."/>
            <person name="Nardozza S."/>
            <person name="Fraser L."/>
            <person name="Peng Y."/>
            <person name="Gunaseelan K."/>
            <person name="Simpson R."/>
            <person name="Tahir J."/>
            <person name="Deroles S."/>
            <person name="Templeton K."/>
            <person name="Luo Z."/>
            <person name="Davy M."/>
            <person name="Cheng C."/>
            <person name="Mcneilage M."/>
            <person name="Scaglione D."/>
            <person name="Liu Y."/>
            <person name="Zhang Q."/>
            <person name="Datson P."/>
            <person name="De Silva N."/>
            <person name="Gardiner S."/>
            <person name="Bassett H."/>
            <person name="Chagne D."/>
            <person name="Mccallum J."/>
            <person name="Dzierzon H."/>
            <person name="Deng C."/>
            <person name="Wang Y.-Y."/>
            <person name="Barron N."/>
            <person name="Manako K."/>
            <person name="Bowen J."/>
            <person name="Foster T."/>
            <person name="Erridge Z."/>
            <person name="Tiffin H."/>
            <person name="Waite C."/>
            <person name="Davies K."/>
            <person name="Grierson E."/>
            <person name="Laing W."/>
            <person name="Kirk R."/>
            <person name="Chen X."/>
            <person name="Wood M."/>
            <person name="Montefiori M."/>
            <person name="Brummell D."/>
            <person name="Schwinn K."/>
            <person name="Catanach A."/>
            <person name="Fullerton C."/>
            <person name="Li D."/>
            <person name="Meiyalaghan S."/>
            <person name="Nieuwenhuizen N."/>
            <person name="Read N."/>
            <person name="Prakash R."/>
            <person name="Hunter D."/>
            <person name="Zhang H."/>
            <person name="Mckenzie M."/>
            <person name="Knabel M."/>
            <person name="Harris A."/>
            <person name="Allan A."/>
            <person name="Chen A."/>
            <person name="Janssen B."/>
            <person name="Plunkett B."/>
            <person name="Dwamena C."/>
            <person name="Voogd C."/>
            <person name="Leif D."/>
            <person name="Lafferty D."/>
            <person name="Souleyre E."/>
            <person name="Varkonyi-Gasic E."/>
            <person name="Gambi F."/>
            <person name="Hanley J."/>
            <person name="Yao J.-L."/>
            <person name="Cheung J."/>
            <person name="David K."/>
            <person name="Warren B."/>
            <person name="Marsh K."/>
            <person name="Snowden K."/>
            <person name="Lin-Wang K."/>
            <person name="Brian L."/>
            <person name="Martinez-Sanchez M."/>
            <person name="Wang M."/>
            <person name="Ileperuma N."/>
            <person name="Macnee N."/>
            <person name="Campin R."/>
            <person name="Mcatee P."/>
            <person name="Drummond R."/>
            <person name="Espley R."/>
            <person name="Ireland H."/>
            <person name="Wu R."/>
            <person name="Atkinson R."/>
            <person name="Karunairetnam S."/>
            <person name="Bulley S."/>
            <person name="Chunkath S."/>
            <person name="Hanley Z."/>
            <person name="Storey R."/>
            <person name="Thrimawithana A."/>
            <person name="Thomson S."/>
            <person name="David C."/>
            <person name="Testolin R."/>
        </authorList>
    </citation>
    <scope>NUCLEOTIDE SEQUENCE [LARGE SCALE GENOMIC DNA]</scope>
    <source>
        <strain evidence="3">cv. Red5</strain>
        <tissue evidence="2">Young leaf</tissue>
    </source>
</reference>
<protein>
    <submittedName>
        <fullName evidence="2">Protein split ends like</fullName>
    </submittedName>
</protein>
<dbReference type="AlphaFoldDB" id="A0A2R6PL35"/>
<dbReference type="InParanoid" id="A0A2R6PL35"/>
<feature type="compositionally biased region" description="Polar residues" evidence="1">
    <location>
        <begin position="488"/>
        <end position="497"/>
    </location>
</feature>
<dbReference type="Proteomes" id="UP000241394">
    <property type="component" value="Chromosome LG24"/>
</dbReference>
<feature type="region of interest" description="Disordered" evidence="1">
    <location>
        <begin position="485"/>
        <end position="671"/>
    </location>
</feature>
<dbReference type="EMBL" id="NKQK01000024">
    <property type="protein sequence ID" value="PSR93033.1"/>
    <property type="molecule type" value="Genomic_DNA"/>
</dbReference>
<dbReference type="Gramene" id="PSR93033">
    <property type="protein sequence ID" value="PSR93033"/>
    <property type="gene ID" value="CEY00_Acc27642"/>
</dbReference>
<feature type="compositionally biased region" description="Basic and acidic residues" evidence="1">
    <location>
        <begin position="638"/>
        <end position="671"/>
    </location>
</feature>